<gene>
    <name evidence="2" type="ORF">MN116_003473</name>
</gene>
<dbReference type="EMBL" id="JALJAT010000002">
    <property type="protein sequence ID" value="KAK4474173.1"/>
    <property type="molecule type" value="Genomic_DNA"/>
</dbReference>
<proteinExistence type="predicted"/>
<organism evidence="2 3">
    <name type="scientific">Schistosoma mekongi</name>
    <name type="common">Parasitic worm</name>
    <dbReference type="NCBI Taxonomy" id="38744"/>
    <lineage>
        <taxon>Eukaryota</taxon>
        <taxon>Metazoa</taxon>
        <taxon>Spiralia</taxon>
        <taxon>Lophotrochozoa</taxon>
        <taxon>Platyhelminthes</taxon>
        <taxon>Trematoda</taxon>
        <taxon>Digenea</taxon>
        <taxon>Strigeidida</taxon>
        <taxon>Schistosomatoidea</taxon>
        <taxon>Schistosomatidae</taxon>
        <taxon>Schistosoma</taxon>
    </lineage>
</organism>
<evidence type="ECO:0000313" key="3">
    <source>
        <dbReference type="Proteomes" id="UP001292079"/>
    </source>
</evidence>
<protein>
    <submittedName>
        <fullName evidence="2">Uncharacterized protein</fullName>
    </submittedName>
</protein>
<name>A0AAE2D7B6_SCHME</name>
<reference evidence="2" key="1">
    <citation type="submission" date="2022-04" db="EMBL/GenBank/DDBJ databases">
        <authorList>
            <person name="Xu L."/>
            <person name="Lv Z."/>
        </authorList>
    </citation>
    <scope>NUCLEOTIDE SEQUENCE</scope>
    <source>
        <strain evidence="2">LV_2022a</strain>
    </source>
</reference>
<evidence type="ECO:0000313" key="2">
    <source>
        <dbReference type="EMBL" id="KAK4474173.1"/>
    </source>
</evidence>
<feature type="compositionally biased region" description="Polar residues" evidence="1">
    <location>
        <begin position="34"/>
        <end position="49"/>
    </location>
</feature>
<dbReference type="AlphaFoldDB" id="A0AAE2D7B6"/>
<reference evidence="2" key="2">
    <citation type="journal article" date="2023" name="Infect Dis Poverty">
        <title>Chromosome-scale genome of the human blood fluke Schistosoma mekongi and its implications for public health.</title>
        <authorList>
            <person name="Zhou M."/>
            <person name="Xu L."/>
            <person name="Xu D."/>
            <person name="Chen W."/>
            <person name="Khan J."/>
            <person name="Hu Y."/>
            <person name="Huang H."/>
            <person name="Wei H."/>
            <person name="Zhang Y."/>
            <person name="Chusongsang P."/>
            <person name="Tanasarnprasert K."/>
            <person name="Hu X."/>
            <person name="Limpanont Y."/>
            <person name="Lv Z."/>
        </authorList>
    </citation>
    <scope>NUCLEOTIDE SEQUENCE</scope>
    <source>
        <strain evidence="2">LV_2022a</strain>
    </source>
</reference>
<accession>A0AAE2D7B6</accession>
<dbReference type="Proteomes" id="UP001292079">
    <property type="component" value="Unassembled WGS sequence"/>
</dbReference>
<keyword evidence="3" id="KW-1185">Reference proteome</keyword>
<feature type="region of interest" description="Disordered" evidence="1">
    <location>
        <begin position="26"/>
        <end position="49"/>
    </location>
</feature>
<sequence>MFSHDYTELRYNREKNNYLKKVLDHHEQLKNRTKTPAPTPETTGTSTVN</sequence>
<comment type="caution">
    <text evidence="2">The sequence shown here is derived from an EMBL/GenBank/DDBJ whole genome shotgun (WGS) entry which is preliminary data.</text>
</comment>
<evidence type="ECO:0000256" key="1">
    <source>
        <dbReference type="SAM" id="MobiDB-lite"/>
    </source>
</evidence>